<comment type="caution">
    <text evidence="2">The sequence shown here is derived from an EMBL/GenBank/DDBJ whole genome shotgun (WGS) entry which is preliminary data.</text>
</comment>
<proteinExistence type="predicted"/>
<dbReference type="Proteomes" id="UP000664940">
    <property type="component" value="Unassembled WGS sequence"/>
</dbReference>
<dbReference type="AlphaFoldDB" id="A0A834DCF7"/>
<reference evidence="2 3" key="1">
    <citation type="journal article" date="2020" name="Nature">
        <title>Six reference-quality genomes reveal evolution of bat adaptations.</title>
        <authorList>
            <person name="Jebb D."/>
            <person name="Huang Z."/>
            <person name="Pippel M."/>
            <person name="Hughes G.M."/>
            <person name="Lavrichenko K."/>
            <person name="Devanna P."/>
            <person name="Winkler S."/>
            <person name="Jermiin L.S."/>
            <person name="Skirmuntt E.C."/>
            <person name="Katzourakis A."/>
            <person name="Burkitt-Gray L."/>
            <person name="Ray D.A."/>
            <person name="Sullivan K.A.M."/>
            <person name="Roscito J.G."/>
            <person name="Kirilenko B.M."/>
            <person name="Davalos L.M."/>
            <person name="Corthals A.P."/>
            <person name="Power M.L."/>
            <person name="Jones G."/>
            <person name="Ransome R.D."/>
            <person name="Dechmann D.K.N."/>
            <person name="Locatelli A.G."/>
            <person name="Puechmaille S.J."/>
            <person name="Fedrigo O."/>
            <person name="Jarvis E.D."/>
            <person name="Hiller M."/>
            <person name="Vernes S.C."/>
            <person name="Myers E.W."/>
            <person name="Teeling E.C."/>
        </authorList>
    </citation>
    <scope>NUCLEOTIDE SEQUENCE [LARGE SCALE GENOMIC DNA]</scope>
    <source>
        <strain evidence="2">Bat1K_MPI-CBG_1</strain>
    </source>
</reference>
<evidence type="ECO:0000313" key="2">
    <source>
        <dbReference type="EMBL" id="KAF6074959.1"/>
    </source>
</evidence>
<evidence type="ECO:0000256" key="1">
    <source>
        <dbReference type="SAM" id="MobiDB-lite"/>
    </source>
</evidence>
<protein>
    <submittedName>
        <fullName evidence="2">Uncharacterized protein</fullName>
    </submittedName>
</protein>
<dbReference type="EMBL" id="JABVXQ010000015">
    <property type="protein sequence ID" value="KAF6074959.1"/>
    <property type="molecule type" value="Genomic_DNA"/>
</dbReference>
<organism evidence="2 3">
    <name type="scientific">Phyllostomus discolor</name>
    <name type="common">pale spear-nosed bat</name>
    <dbReference type="NCBI Taxonomy" id="89673"/>
    <lineage>
        <taxon>Eukaryota</taxon>
        <taxon>Metazoa</taxon>
        <taxon>Chordata</taxon>
        <taxon>Craniata</taxon>
        <taxon>Vertebrata</taxon>
        <taxon>Euteleostomi</taxon>
        <taxon>Mammalia</taxon>
        <taxon>Eutheria</taxon>
        <taxon>Laurasiatheria</taxon>
        <taxon>Chiroptera</taxon>
        <taxon>Yangochiroptera</taxon>
        <taxon>Phyllostomidae</taxon>
        <taxon>Phyllostominae</taxon>
        <taxon>Phyllostomus</taxon>
    </lineage>
</organism>
<feature type="compositionally biased region" description="Low complexity" evidence="1">
    <location>
        <begin position="9"/>
        <end position="18"/>
    </location>
</feature>
<evidence type="ECO:0000313" key="3">
    <source>
        <dbReference type="Proteomes" id="UP000664940"/>
    </source>
</evidence>
<name>A0A834DCF7_9CHIR</name>
<feature type="region of interest" description="Disordered" evidence="1">
    <location>
        <begin position="1"/>
        <end position="24"/>
    </location>
</feature>
<sequence length="128" mass="13507">MSSSGQPRLLCTPTHQLPPTLPTHSEANSRCHIISAVSISEIAPSVWPIKPTLQGKYPSFLSPSCCEHLASACFCAPGAVPWVRQVQGSADVCPSPPLRGRGQAESALPCAYRCQLSGVSRAAARQPT</sequence>
<gene>
    <name evidence="2" type="ORF">HJG60_009369</name>
</gene>
<accession>A0A834DCF7</accession>